<feature type="domain" description="C2H2-type" evidence="14">
    <location>
        <begin position="601"/>
        <end position="630"/>
    </location>
</feature>
<reference evidence="16 17" key="1">
    <citation type="submission" date="2025-04" db="UniProtKB">
        <authorList>
            <consortium name="RefSeq"/>
        </authorList>
    </citation>
    <scope>IDENTIFICATION</scope>
</reference>
<dbReference type="SMART" id="SM00355">
    <property type="entry name" value="ZnF_C2H2"/>
    <property type="match status" value="5"/>
</dbReference>
<gene>
    <name evidence="16 17 18 19 20" type="primary">GLIS3</name>
</gene>
<keyword evidence="7" id="KW-0862">Zinc</keyword>
<dbReference type="FunFam" id="3.30.160.60:FF:000019">
    <property type="entry name" value="GLI family zinc finger 3"/>
    <property type="match status" value="1"/>
</dbReference>
<sequence length="956" mass="104177">MNGRSCSMSHRTSGTPHGPGMINGQQIPPIRVQAGTPCPSSNSSTPSPAIGNLSSSLHLKMPLGGGAAPQSNITDGTIHLPALSPRRQVVTNGKPLFQVPQTPGLPAPQSLKPKQQEYGNNSTSTVKGSLGYGPRCKSIGKGSCNNLVVTSSPMTVQRLGPISPPANQVSTACNHISPSLQRAMNTSSLNIPPSDTRSLMSRESLASTTLSLSESQSTPSVKQEWSHGYRILPYLPSNQGSQNGSELGDILSLPPGTSMSSNSVSNSLPSYLFGMENNHSPYPSPRHSSTRSHSARSKKRALSLSPLSDGIGIDFNTIIRTSPTSLVAYINGSRTSPANISPQPEVYGHFLGVRGSCIPQSCSIPNTQKGLFMANGNVSLPAYSENGTVEYQRMQQLEQSSLQAAIMNNMVVQQGMPLVDNQPMNILKSERVDDFSGSTINLPPPPPLPQPPPPPQGPPPPYHAHQHHNQQDLLSHSHQLSLPPSGQGPLLDEDGELDDFNGKHCCRWIDCSALYEQQEELVRHIEKIHIDQRKGEDFTCFWAGCPRRYKPFNARYKLLIHMRVHSGEKPNKCTFEGCKKAFSRLENLKIHLRSHTGEKPYLCQHPGCQKAFSNSSDRAKHQRTHLDTKPYACQIPGCTKRYTDPSSLRKHVKAHSSKDQQARKKLRSSSELDQDILSDCLTIQPLQPAPSPHDAPDNTMGRSPGPVHDIYPGQNRIQYIKKATMFSSTHSSRSGTAAGAVPLTHPVSHPSPGHNVQGSPHNPPSQLPPLSAVDSGTERFVAPAPSPHHISPRRISVPPPMMQRRTPQPPHLQQTAGTHLKTYQTATNPSFQPNSIHIQGFYGQLQTFCPPHYTDTQRNMQHGVSCNTIPTFDDCLVPSSMGQAGLDVFHRAFSAHSGITAGNLDNTRYIGNQLVIPQPSSSYNKRYSRNVFKSCQKSKPRNGVNKHLTRGACFKN</sequence>
<feature type="compositionally biased region" description="Low complexity" evidence="13">
    <location>
        <begin position="471"/>
        <end position="490"/>
    </location>
</feature>
<comment type="subcellular location">
    <subcellularLocation>
        <location evidence="1">Nucleus</location>
    </subcellularLocation>
</comment>
<dbReference type="FunFam" id="3.30.160.60:FF:000453">
    <property type="entry name" value="GLIS family zinc finger 3"/>
    <property type="match status" value="1"/>
</dbReference>
<dbReference type="InterPro" id="IPR043359">
    <property type="entry name" value="GLI-like"/>
</dbReference>
<dbReference type="PROSITE" id="PS50157">
    <property type="entry name" value="ZINC_FINGER_C2H2_2"/>
    <property type="match status" value="5"/>
</dbReference>
<feature type="region of interest" description="Disordered" evidence="13">
    <location>
        <begin position="192"/>
        <end position="223"/>
    </location>
</feature>
<evidence type="ECO:0000313" key="16">
    <source>
        <dbReference type="RefSeq" id="XP_025061993.1"/>
    </source>
</evidence>
<evidence type="ECO:0000313" key="17">
    <source>
        <dbReference type="RefSeq" id="XP_025061994.1"/>
    </source>
</evidence>
<dbReference type="Proteomes" id="UP000189705">
    <property type="component" value="Unplaced"/>
</dbReference>
<dbReference type="KEGG" id="asn:102372817"/>
<feature type="region of interest" description="Disordered" evidence="13">
    <location>
        <begin position="684"/>
        <end position="708"/>
    </location>
</feature>
<evidence type="ECO:0000256" key="9">
    <source>
        <dbReference type="ARBA" id="ARBA00023125"/>
    </source>
</evidence>
<feature type="region of interest" description="Disordered" evidence="13">
    <location>
        <begin position="644"/>
        <end position="671"/>
    </location>
</feature>
<feature type="compositionally biased region" description="Low complexity" evidence="13">
    <location>
        <begin position="201"/>
        <end position="220"/>
    </location>
</feature>
<dbReference type="Pfam" id="PF23561">
    <property type="entry name" value="zf-C2H2_15"/>
    <property type="match status" value="1"/>
</dbReference>
<feature type="domain" description="C2H2-type" evidence="14">
    <location>
        <begin position="631"/>
        <end position="660"/>
    </location>
</feature>
<dbReference type="GO" id="GO:0008270">
    <property type="term" value="F:zinc ion binding"/>
    <property type="evidence" value="ECO:0007669"/>
    <property type="project" value="UniProtKB-KW"/>
</dbReference>
<dbReference type="RefSeq" id="XP_025061993.1">
    <property type="nucleotide sequence ID" value="XM_025206208.1"/>
</dbReference>
<evidence type="ECO:0000256" key="5">
    <source>
        <dbReference type="ARBA" id="ARBA00022737"/>
    </source>
</evidence>
<evidence type="ECO:0000256" key="10">
    <source>
        <dbReference type="ARBA" id="ARBA00023163"/>
    </source>
</evidence>
<feature type="region of interest" description="Disordered" evidence="13">
    <location>
        <begin position="728"/>
        <end position="814"/>
    </location>
</feature>
<name>A0A3Q0GUW4_ALLSI</name>
<evidence type="ECO:0000256" key="7">
    <source>
        <dbReference type="ARBA" id="ARBA00022833"/>
    </source>
</evidence>
<dbReference type="STRING" id="38654.A0A3Q0GUW4"/>
<evidence type="ECO:0000256" key="13">
    <source>
        <dbReference type="SAM" id="MobiDB-lite"/>
    </source>
</evidence>
<feature type="domain" description="C2H2-type" evidence="14">
    <location>
        <begin position="543"/>
        <end position="570"/>
    </location>
</feature>
<dbReference type="GO" id="GO:0005634">
    <property type="term" value="C:nucleus"/>
    <property type="evidence" value="ECO:0007669"/>
    <property type="project" value="UniProtKB-SubCell"/>
</dbReference>
<evidence type="ECO:0000256" key="2">
    <source>
        <dbReference type="ARBA" id="ARBA00010831"/>
    </source>
</evidence>
<dbReference type="GO" id="GO:0000981">
    <property type="term" value="F:DNA-binding transcription factor activity, RNA polymerase II-specific"/>
    <property type="evidence" value="ECO:0007669"/>
    <property type="project" value="TreeGrafter"/>
</dbReference>
<feature type="region of interest" description="Disordered" evidence="13">
    <location>
        <begin position="1"/>
        <end position="77"/>
    </location>
</feature>
<keyword evidence="4" id="KW-0479">Metal-binding</keyword>
<dbReference type="RefSeq" id="XP_025061995.1">
    <property type="nucleotide sequence ID" value="XM_025206210.1"/>
</dbReference>
<dbReference type="AlphaFoldDB" id="A0A3Q0GUW4"/>
<feature type="domain" description="C2H2-type" evidence="14">
    <location>
        <begin position="571"/>
        <end position="600"/>
    </location>
</feature>
<feature type="compositionally biased region" description="Polar residues" evidence="13">
    <location>
        <begin position="236"/>
        <end position="245"/>
    </location>
</feature>
<evidence type="ECO:0000256" key="1">
    <source>
        <dbReference type="ARBA" id="ARBA00004123"/>
    </source>
</evidence>
<evidence type="ECO:0000313" key="18">
    <source>
        <dbReference type="RefSeq" id="XP_025061995.1"/>
    </source>
</evidence>
<keyword evidence="9" id="KW-0238">DNA-binding</keyword>
<accession>A0A3Q0GUW4</accession>
<evidence type="ECO:0000256" key="3">
    <source>
        <dbReference type="ARBA" id="ARBA00022491"/>
    </source>
</evidence>
<proteinExistence type="inferred from homology"/>
<evidence type="ECO:0000313" key="15">
    <source>
        <dbReference type="Proteomes" id="UP000189705"/>
    </source>
</evidence>
<keyword evidence="8" id="KW-0805">Transcription regulation</keyword>
<feature type="region of interest" description="Disordered" evidence="13">
    <location>
        <begin position="276"/>
        <end position="301"/>
    </location>
</feature>
<dbReference type="InterPro" id="IPR036236">
    <property type="entry name" value="Znf_C2H2_sf"/>
</dbReference>
<feature type="compositionally biased region" description="Polar residues" evidence="13">
    <location>
        <begin position="117"/>
        <end position="126"/>
    </location>
</feature>
<dbReference type="RefSeq" id="XP_025061997.1">
    <property type="nucleotide sequence ID" value="XM_025206212.1"/>
</dbReference>
<keyword evidence="11" id="KW-0539">Nucleus</keyword>
<dbReference type="FunFam" id="3.30.160.60:FF:000036">
    <property type="entry name" value="GLI family zinc finger 3"/>
    <property type="match status" value="1"/>
</dbReference>
<dbReference type="PROSITE" id="PS00028">
    <property type="entry name" value="ZINC_FINGER_C2H2_1"/>
    <property type="match status" value="4"/>
</dbReference>
<feature type="region of interest" description="Disordered" evidence="13">
    <location>
        <begin position="435"/>
        <end position="494"/>
    </location>
</feature>
<dbReference type="GeneID" id="102372817"/>
<feature type="domain" description="C2H2-type" evidence="14">
    <location>
        <begin position="504"/>
        <end position="534"/>
    </location>
</feature>
<evidence type="ECO:0000256" key="6">
    <source>
        <dbReference type="ARBA" id="ARBA00022771"/>
    </source>
</evidence>
<feature type="compositionally biased region" description="Pro residues" evidence="13">
    <location>
        <begin position="442"/>
        <end position="462"/>
    </location>
</feature>
<dbReference type="Pfam" id="PF00096">
    <property type="entry name" value="zf-C2H2"/>
    <property type="match status" value="3"/>
</dbReference>
<feature type="region of interest" description="Disordered" evidence="13">
    <location>
        <begin position="96"/>
        <end position="126"/>
    </location>
</feature>
<feature type="region of interest" description="Disordered" evidence="13">
    <location>
        <begin position="236"/>
        <end position="264"/>
    </location>
</feature>
<evidence type="ECO:0000256" key="8">
    <source>
        <dbReference type="ARBA" id="ARBA00023015"/>
    </source>
</evidence>
<evidence type="ECO:0000313" key="19">
    <source>
        <dbReference type="RefSeq" id="XP_025061996.1"/>
    </source>
</evidence>
<feature type="compositionally biased region" description="Basic residues" evidence="13">
    <location>
        <begin position="288"/>
        <end position="301"/>
    </location>
</feature>
<dbReference type="Gene3D" id="3.30.160.60">
    <property type="entry name" value="Classic Zinc Finger"/>
    <property type="match status" value="5"/>
</dbReference>
<protein>
    <submittedName>
        <fullName evidence="16 17">Zinc finger protein GLIS3 isoform X1</fullName>
    </submittedName>
</protein>
<dbReference type="FunFam" id="3.30.160.60:FF:000031">
    <property type="entry name" value="GLI family zinc finger 3"/>
    <property type="match status" value="1"/>
</dbReference>
<feature type="compositionally biased region" description="Polar residues" evidence="13">
    <location>
        <begin position="1"/>
        <end position="15"/>
    </location>
</feature>
<evidence type="ECO:0000256" key="4">
    <source>
        <dbReference type="ARBA" id="ARBA00022723"/>
    </source>
</evidence>
<dbReference type="PANTHER" id="PTHR45718:SF1">
    <property type="entry name" value="ZINC FINGER PROTEIN GLIS3"/>
    <property type="match status" value="1"/>
</dbReference>
<dbReference type="SUPFAM" id="SSF57667">
    <property type="entry name" value="beta-beta-alpha zinc fingers"/>
    <property type="match status" value="3"/>
</dbReference>
<dbReference type="RefSeq" id="XP_025061996.1">
    <property type="nucleotide sequence ID" value="XM_025206211.1"/>
</dbReference>
<keyword evidence="3" id="KW-0678">Repressor</keyword>
<dbReference type="FunFam" id="3.30.160.60:FF:000048">
    <property type="entry name" value="GLI family zinc finger 3"/>
    <property type="match status" value="1"/>
</dbReference>
<keyword evidence="6 12" id="KW-0863">Zinc-finger</keyword>
<dbReference type="InterPro" id="IPR013087">
    <property type="entry name" value="Znf_C2H2_type"/>
</dbReference>
<organism evidence="15 18">
    <name type="scientific">Alligator sinensis</name>
    <name type="common">Chinese alligator</name>
    <dbReference type="NCBI Taxonomy" id="38654"/>
    <lineage>
        <taxon>Eukaryota</taxon>
        <taxon>Metazoa</taxon>
        <taxon>Chordata</taxon>
        <taxon>Craniata</taxon>
        <taxon>Vertebrata</taxon>
        <taxon>Euteleostomi</taxon>
        <taxon>Archelosauria</taxon>
        <taxon>Archosauria</taxon>
        <taxon>Crocodylia</taxon>
        <taxon>Alligatoridae</taxon>
        <taxon>Alligatorinae</taxon>
        <taxon>Alligator</taxon>
    </lineage>
</organism>
<dbReference type="InterPro" id="IPR056436">
    <property type="entry name" value="Znf-C2H2_ZIC1-5/GLI1-3-like"/>
</dbReference>
<keyword evidence="15" id="KW-1185">Reference proteome</keyword>
<keyword evidence="5" id="KW-0677">Repeat</keyword>
<feature type="compositionally biased region" description="Low complexity" evidence="13">
    <location>
        <begin position="36"/>
        <end position="48"/>
    </location>
</feature>
<evidence type="ECO:0000256" key="11">
    <source>
        <dbReference type="ARBA" id="ARBA00023242"/>
    </source>
</evidence>
<evidence type="ECO:0000256" key="12">
    <source>
        <dbReference type="PROSITE-ProRule" id="PRU00042"/>
    </source>
</evidence>
<dbReference type="GO" id="GO:0000978">
    <property type="term" value="F:RNA polymerase II cis-regulatory region sequence-specific DNA binding"/>
    <property type="evidence" value="ECO:0007669"/>
    <property type="project" value="TreeGrafter"/>
</dbReference>
<dbReference type="PANTHER" id="PTHR45718">
    <property type="entry name" value="TRANSCRIPTIONAL ACTIVATOR CUBITUS INTERRUPTUS"/>
    <property type="match status" value="1"/>
</dbReference>
<evidence type="ECO:0000313" key="20">
    <source>
        <dbReference type="RefSeq" id="XP_025061997.1"/>
    </source>
</evidence>
<keyword evidence="10" id="KW-0804">Transcription</keyword>
<comment type="similarity">
    <text evidence="2">Belongs to the GLI C2H2-type zinc-finger protein family.</text>
</comment>
<evidence type="ECO:0000259" key="14">
    <source>
        <dbReference type="PROSITE" id="PS50157"/>
    </source>
</evidence>
<dbReference type="RefSeq" id="XP_025061994.1">
    <property type="nucleotide sequence ID" value="XM_025206209.1"/>
</dbReference>
<dbReference type="CTD" id="169792"/>